<comment type="similarity">
    <text evidence="1">Belongs to the peptidase C40 family.</text>
</comment>
<evidence type="ECO:0000313" key="7">
    <source>
        <dbReference type="Proteomes" id="UP000649955"/>
    </source>
</evidence>
<dbReference type="PANTHER" id="PTHR47359:SF3">
    <property type="entry name" value="NLP_P60 DOMAIN-CONTAINING PROTEIN-RELATED"/>
    <property type="match status" value="1"/>
</dbReference>
<name>A0ABQ3KC88_9PSEU</name>
<evidence type="ECO:0000256" key="2">
    <source>
        <dbReference type="ARBA" id="ARBA00022670"/>
    </source>
</evidence>
<sequence>MKPKGILAAAAGALVGLVMLPILALALVVVPAATGTVVQLSGCEQGGPGGGSIVVDQQQLGAEEMDIARTIVDVVQQRRLPRRAAVLATATAMVESGLRNLDYGDRDSLGVFQQRPSQGWGTREQILNPVYATGKFLDALIAIPGWNTMAPGRAEQAVQHSGFPDRYAPREPAAAAIADRFWTGPDNPTPLPPAGGGTEAVQAKTFCPDQGDSDVPRDPGQIDPTKLPPGFTLPDDAHQRAAVGFALDQLGKPYVWGAKGPNAYDCSGLMLASWAAAGIGIPAGTISQVHAGHAVSSVQEVQPGDLLFIPGSLGSAQVPRHVGMYAGHGVIVDAYDTDTGVILEPLSSWTSKIVAIRRVADPSLPSPPPGGSPLR</sequence>
<evidence type="ECO:0000256" key="4">
    <source>
        <dbReference type="ARBA" id="ARBA00022807"/>
    </source>
</evidence>
<dbReference type="PROSITE" id="PS51935">
    <property type="entry name" value="NLPC_P60"/>
    <property type="match status" value="1"/>
</dbReference>
<accession>A0ABQ3KC88</accession>
<dbReference type="Gene3D" id="3.90.1720.10">
    <property type="entry name" value="endopeptidase domain like (from Nostoc punctiforme)"/>
    <property type="match status" value="1"/>
</dbReference>
<evidence type="ECO:0000256" key="3">
    <source>
        <dbReference type="ARBA" id="ARBA00022801"/>
    </source>
</evidence>
<protein>
    <submittedName>
        <fullName evidence="6">Lipoprotein</fullName>
    </submittedName>
</protein>
<dbReference type="InterPro" id="IPR038765">
    <property type="entry name" value="Papain-like_cys_pep_sf"/>
</dbReference>
<feature type="domain" description="NlpC/P60" evidence="5">
    <location>
        <begin position="236"/>
        <end position="360"/>
    </location>
</feature>
<keyword evidence="7" id="KW-1185">Reference proteome</keyword>
<dbReference type="PANTHER" id="PTHR47359">
    <property type="entry name" value="PEPTIDOGLYCAN DL-ENDOPEPTIDASE CWLO"/>
    <property type="match status" value="1"/>
</dbReference>
<evidence type="ECO:0000259" key="5">
    <source>
        <dbReference type="PROSITE" id="PS51935"/>
    </source>
</evidence>
<keyword evidence="3" id="KW-0378">Hydrolase</keyword>
<dbReference type="Pfam" id="PF00877">
    <property type="entry name" value="NLPC_P60"/>
    <property type="match status" value="1"/>
</dbReference>
<dbReference type="Proteomes" id="UP000649955">
    <property type="component" value="Unassembled WGS sequence"/>
</dbReference>
<evidence type="ECO:0000256" key="1">
    <source>
        <dbReference type="ARBA" id="ARBA00007074"/>
    </source>
</evidence>
<keyword evidence="6" id="KW-0449">Lipoprotein</keyword>
<dbReference type="InterPro" id="IPR051794">
    <property type="entry name" value="PG_Endopeptidase_C40"/>
</dbReference>
<keyword evidence="4" id="KW-0788">Thiol protease</keyword>
<comment type="caution">
    <text evidence="6">The sequence shown here is derived from an EMBL/GenBank/DDBJ whole genome shotgun (WGS) entry which is preliminary data.</text>
</comment>
<gene>
    <name evidence="6" type="ORF">GCM10017567_27440</name>
</gene>
<proteinExistence type="inferred from homology"/>
<evidence type="ECO:0000313" key="6">
    <source>
        <dbReference type="EMBL" id="GHG09036.1"/>
    </source>
</evidence>
<reference evidence="7" key="1">
    <citation type="journal article" date="2019" name="Int. J. Syst. Evol. Microbiol.">
        <title>The Global Catalogue of Microorganisms (GCM) 10K type strain sequencing project: providing services to taxonomists for standard genome sequencing and annotation.</title>
        <authorList>
            <consortium name="The Broad Institute Genomics Platform"/>
            <consortium name="The Broad Institute Genome Sequencing Center for Infectious Disease"/>
            <person name="Wu L."/>
            <person name="Ma J."/>
        </authorList>
    </citation>
    <scope>NUCLEOTIDE SEQUENCE [LARGE SCALE GENOMIC DNA]</scope>
    <source>
        <strain evidence="7">CGMCC 4.7680</strain>
    </source>
</reference>
<organism evidence="6 7">
    <name type="scientific">Amycolatopsis bullii</name>
    <dbReference type="NCBI Taxonomy" id="941987"/>
    <lineage>
        <taxon>Bacteria</taxon>
        <taxon>Bacillati</taxon>
        <taxon>Actinomycetota</taxon>
        <taxon>Actinomycetes</taxon>
        <taxon>Pseudonocardiales</taxon>
        <taxon>Pseudonocardiaceae</taxon>
        <taxon>Amycolatopsis</taxon>
    </lineage>
</organism>
<dbReference type="SUPFAM" id="SSF54001">
    <property type="entry name" value="Cysteine proteinases"/>
    <property type="match status" value="1"/>
</dbReference>
<dbReference type="InterPro" id="IPR000064">
    <property type="entry name" value="NLP_P60_dom"/>
</dbReference>
<keyword evidence="2" id="KW-0645">Protease</keyword>
<dbReference type="EMBL" id="BNAW01000008">
    <property type="protein sequence ID" value="GHG09036.1"/>
    <property type="molecule type" value="Genomic_DNA"/>
</dbReference>
<dbReference type="RefSeq" id="WP_229902697.1">
    <property type="nucleotide sequence ID" value="NZ_BNAW01000008.1"/>
</dbReference>